<dbReference type="AlphaFoldDB" id="A0A5F9DHJ6"/>
<organism evidence="2 3">
    <name type="scientific">Oryctolagus cuniculus</name>
    <name type="common">Rabbit</name>
    <dbReference type="NCBI Taxonomy" id="9986"/>
    <lineage>
        <taxon>Eukaryota</taxon>
        <taxon>Metazoa</taxon>
        <taxon>Chordata</taxon>
        <taxon>Craniata</taxon>
        <taxon>Vertebrata</taxon>
        <taxon>Euteleostomi</taxon>
        <taxon>Mammalia</taxon>
        <taxon>Eutheria</taxon>
        <taxon>Euarchontoglires</taxon>
        <taxon>Glires</taxon>
        <taxon>Lagomorpha</taxon>
        <taxon>Leporidae</taxon>
        <taxon>Oryctolagus</taxon>
    </lineage>
</organism>
<dbReference type="Proteomes" id="UP000001811">
    <property type="component" value="Chromosome 1"/>
</dbReference>
<evidence type="ECO:0000313" key="2">
    <source>
        <dbReference type="Ensembl" id="ENSOCUP00000045649.1"/>
    </source>
</evidence>
<name>A0A5F9DHJ6_RABIT</name>
<reference evidence="2 3" key="1">
    <citation type="journal article" date="2011" name="Nature">
        <title>A high-resolution map of human evolutionary constraint using 29 mammals.</title>
        <authorList>
            <person name="Lindblad-Toh K."/>
            <person name="Garber M."/>
            <person name="Zuk O."/>
            <person name="Lin M.F."/>
            <person name="Parker B.J."/>
            <person name="Washietl S."/>
            <person name="Kheradpour P."/>
            <person name="Ernst J."/>
            <person name="Jordan G."/>
            <person name="Mauceli E."/>
            <person name="Ward L.D."/>
            <person name="Lowe C.B."/>
            <person name="Holloway A.K."/>
            <person name="Clamp M."/>
            <person name="Gnerre S."/>
            <person name="Alfoldi J."/>
            <person name="Beal K."/>
            <person name="Chang J."/>
            <person name="Clawson H."/>
            <person name="Cuff J."/>
            <person name="Di Palma F."/>
            <person name="Fitzgerald S."/>
            <person name="Flicek P."/>
            <person name="Guttman M."/>
            <person name="Hubisz M.J."/>
            <person name="Jaffe D.B."/>
            <person name="Jungreis I."/>
            <person name="Kent W.J."/>
            <person name="Kostka D."/>
            <person name="Lara M."/>
            <person name="Martins A.L."/>
            <person name="Massingham T."/>
            <person name="Moltke I."/>
            <person name="Raney B.J."/>
            <person name="Rasmussen M.D."/>
            <person name="Robinson J."/>
            <person name="Stark A."/>
            <person name="Vilella A.J."/>
            <person name="Wen J."/>
            <person name="Xie X."/>
            <person name="Zody M.C."/>
            <person name="Baldwin J."/>
            <person name="Bloom T."/>
            <person name="Chin C.W."/>
            <person name="Heiman D."/>
            <person name="Nicol R."/>
            <person name="Nusbaum C."/>
            <person name="Young S."/>
            <person name="Wilkinson J."/>
            <person name="Worley K.C."/>
            <person name="Kovar C.L."/>
            <person name="Muzny D.M."/>
            <person name="Gibbs R.A."/>
            <person name="Cree A."/>
            <person name="Dihn H.H."/>
            <person name="Fowler G."/>
            <person name="Jhangiani S."/>
            <person name="Joshi V."/>
            <person name="Lee S."/>
            <person name="Lewis L.R."/>
            <person name="Nazareth L.V."/>
            <person name="Okwuonu G."/>
            <person name="Santibanez J."/>
            <person name="Warren W.C."/>
            <person name="Mardis E.R."/>
            <person name="Weinstock G.M."/>
            <person name="Wilson R.K."/>
            <person name="Delehaunty K."/>
            <person name="Dooling D."/>
            <person name="Fronik C."/>
            <person name="Fulton L."/>
            <person name="Fulton B."/>
            <person name="Graves T."/>
            <person name="Minx P."/>
            <person name="Sodergren E."/>
            <person name="Birney E."/>
            <person name="Margulies E.H."/>
            <person name="Herrero J."/>
            <person name="Green E.D."/>
            <person name="Haussler D."/>
            <person name="Siepel A."/>
            <person name="Goldman N."/>
            <person name="Pollard K.S."/>
            <person name="Pedersen J.S."/>
            <person name="Lander E.S."/>
            <person name="Kellis M."/>
        </authorList>
    </citation>
    <scope>NUCLEOTIDE SEQUENCE [LARGE SCALE GENOMIC DNA]</scope>
    <source>
        <strain evidence="2 3">Thorbecke inbred</strain>
    </source>
</reference>
<feature type="domain" description="UPAR/Ly6" evidence="1">
    <location>
        <begin position="38"/>
        <end position="120"/>
    </location>
</feature>
<dbReference type="GeneTree" id="ENSGT00510000050146"/>
<dbReference type="InterPro" id="IPR016054">
    <property type="entry name" value="LY6_UPA_recep-like"/>
</dbReference>
<protein>
    <recommendedName>
        <fullName evidence="1">UPAR/Ly6 domain-containing protein</fullName>
    </recommendedName>
</protein>
<evidence type="ECO:0000313" key="3">
    <source>
        <dbReference type="Proteomes" id="UP000001811"/>
    </source>
</evidence>
<evidence type="ECO:0000259" key="1">
    <source>
        <dbReference type="Pfam" id="PF00021"/>
    </source>
</evidence>
<dbReference type="Ensembl" id="ENSOCUT00000039899.1">
    <property type="protein sequence ID" value="ENSOCUP00000045649.1"/>
    <property type="gene ID" value="ENSOCUG00000035040.1"/>
</dbReference>
<dbReference type="Pfam" id="PF00021">
    <property type="entry name" value="UPAR_LY6"/>
    <property type="match status" value="1"/>
</dbReference>
<keyword evidence="3" id="KW-1185">Reference proteome</keyword>
<dbReference type="EMBL" id="AAGW02009650">
    <property type="status" value="NOT_ANNOTATED_CDS"/>
    <property type="molecule type" value="Genomic_DNA"/>
</dbReference>
<sequence length="131" mass="14595">MCQYLGSCFSLNSWTVMVSWSTGSSLLISAFTSLSPGQATLCMVCSIFVGNTCYEGQGNCTVEQGRGCRTRDIYVFNVRDGFSYNHTQMDCATPCRAWKLIKGDLKVSSFCCQGRKFCNRLQGRSVAKMHY</sequence>
<accession>A0A5F9DHJ6</accession>
<proteinExistence type="predicted"/>
<dbReference type="InParanoid" id="A0A5F9DHJ6"/>
<reference evidence="2" key="2">
    <citation type="submission" date="2025-08" db="UniProtKB">
        <authorList>
            <consortium name="Ensembl"/>
        </authorList>
    </citation>
    <scope>IDENTIFICATION</scope>
    <source>
        <strain evidence="2">Thorbecke</strain>
    </source>
</reference>
<gene>
    <name evidence="2" type="primary">LOC127482956</name>
</gene>
<dbReference type="CDD" id="cd23578">
    <property type="entry name" value="TFP_LU_ECD_PATE2"/>
    <property type="match status" value="1"/>
</dbReference>
<reference evidence="2" key="3">
    <citation type="submission" date="2025-09" db="UniProtKB">
        <authorList>
            <consortium name="Ensembl"/>
        </authorList>
    </citation>
    <scope>IDENTIFICATION</scope>
    <source>
        <strain evidence="2">Thorbecke</strain>
    </source>
</reference>
<dbReference type="InterPro" id="IPR059168">
    <property type="entry name" value="PATE2-like_ECD_3FTx"/>
</dbReference>